<dbReference type="EC" id="3.6.1.9" evidence="3"/>
<comment type="catalytic activity">
    <reaction evidence="3">
        <text>dTTP + H2O = dTMP + diphosphate + H(+)</text>
        <dbReference type="Rhea" id="RHEA:28534"/>
        <dbReference type="ChEBI" id="CHEBI:15377"/>
        <dbReference type="ChEBI" id="CHEBI:15378"/>
        <dbReference type="ChEBI" id="CHEBI:33019"/>
        <dbReference type="ChEBI" id="CHEBI:37568"/>
        <dbReference type="ChEBI" id="CHEBI:63528"/>
        <dbReference type="EC" id="3.6.1.9"/>
    </reaction>
</comment>
<dbReference type="HAMAP" id="MF_00528">
    <property type="entry name" value="Maf"/>
    <property type="match status" value="1"/>
</dbReference>
<comment type="cofactor">
    <cofactor evidence="1 3">
        <name>a divalent metal cation</name>
        <dbReference type="ChEBI" id="CHEBI:60240"/>
    </cofactor>
</comment>
<comment type="similarity">
    <text evidence="3">Belongs to the Maf family. YhdE subfamily.</text>
</comment>
<reference evidence="4 5" key="1">
    <citation type="submission" date="2023-03" db="EMBL/GenBank/DDBJ databases">
        <title>Bacillus Genome Sequencing.</title>
        <authorList>
            <person name="Dunlap C."/>
        </authorList>
    </citation>
    <scope>NUCLEOTIDE SEQUENCE [LARGE SCALE GENOMIC DNA]</scope>
    <source>
        <strain evidence="4 5">B-59205</strain>
    </source>
</reference>
<dbReference type="CDD" id="cd00555">
    <property type="entry name" value="Maf"/>
    <property type="match status" value="1"/>
</dbReference>
<evidence type="ECO:0000313" key="5">
    <source>
        <dbReference type="Proteomes" id="UP001344888"/>
    </source>
</evidence>
<keyword evidence="3" id="KW-0963">Cytoplasm</keyword>
<feature type="site" description="Important for substrate specificity" evidence="3">
    <location>
        <position position="158"/>
    </location>
</feature>
<dbReference type="InterPro" id="IPR003697">
    <property type="entry name" value="Maf-like"/>
</dbReference>
<dbReference type="PANTHER" id="PTHR43213">
    <property type="entry name" value="BIFUNCTIONAL DTTP/UTP PYROPHOSPHATASE/METHYLTRANSFERASE PROTEIN-RELATED"/>
    <property type="match status" value="1"/>
</dbReference>
<dbReference type="GO" id="GO:0005737">
    <property type="term" value="C:cytoplasm"/>
    <property type="evidence" value="ECO:0007669"/>
    <property type="project" value="UniProtKB-SubCell"/>
</dbReference>
<evidence type="ECO:0000256" key="1">
    <source>
        <dbReference type="ARBA" id="ARBA00001968"/>
    </source>
</evidence>
<comment type="caution">
    <text evidence="3">Lacks conserved residue(s) required for the propagation of feature annotation.</text>
</comment>
<dbReference type="GO" id="GO:0009117">
    <property type="term" value="P:nucleotide metabolic process"/>
    <property type="evidence" value="ECO:0007669"/>
    <property type="project" value="UniProtKB-KW"/>
</dbReference>
<feature type="active site" description="Proton acceptor" evidence="3">
    <location>
        <position position="74"/>
    </location>
</feature>
<dbReference type="AlphaFoldDB" id="A0AAW9NTR9"/>
<gene>
    <name evidence="4" type="ORF">P9B03_07655</name>
</gene>
<feature type="site" description="Important for substrate specificity" evidence="3">
    <location>
        <position position="75"/>
    </location>
</feature>
<proteinExistence type="inferred from homology"/>
<evidence type="ECO:0000313" key="4">
    <source>
        <dbReference type="EMBL" id="MEC1178351.1"/>
    </source>
</evidence>
<dbReference type="SUPFAM" id="SSF52972">
    <property type="entry name" value="ITPase-like"/>
    <property type="match status" value="1"/>
</dbReference>
<comment type="caution">
    <text evidence="4">The sequence shown here is derived from an EMBL/GenBank/DDBJ whole genome shotgun (WGS) entry which is preliminary data.</text>
</comment>
<dbReference type="RefSeq" id="WP_326122876.1">
    <property type="nucleotide sequence ID" value="NZ_JARSFG010000010.1"/>
</dbReference>
<evidence type="ECO:0000256" key="3">
    <source>
        <dbReference type="HAMAP-Rule" id="MF_00528"/>
    </source>
</evidence>
<protein>
    <recommendedName>
        <fullName evidence="3">dTTP/UTP pyrophosphatase</fullName>
        <shortName evidence="3">dTTPase/UTPase</shortName>
        <ecNumber evidence="3">3.6.1.9</ecNumber>
    </recommendedName>
    <alternativeName>
        <fullName evidence="3">Nucleoside triphosphate pyrophosphatase</fullName>
    </alternativeName>
    <alternativeName>
        <fullName evidence="3">Nucleotide pyrophosphatase</fullName>
        <shortName evidence="3">Nucleotide PPase</shortName>
    </alternativeName>
</protein>
<dbReference type="Pfam" id="PF02545">
    <property type="entry name" value="Maf"/>
    <property type="match status" value="1"/>
</dbReference>
<accession>A0AAW9NTR9</accession>
<comment type="function">
    <text evidence="3">Nucleoside triphosphate pyrophosphatase that hydrolyzes dTTP and UTP. May have a dual role in cell division arrest and in preventing the incorporation of modified nucleotides into cellular nucleic acids.</text>
</comment>
<dbReference type="PANTHER" id="PTHR43213:SF5">
    <property type="entry name" value="BIFUNCTIONAL DTTP_UTP PYROPHOSPHATASE_METHYLTRANSFERASE PROTEIN-RELATED"/>
    <property type="match status" value="1"/>
</dbReference>
<evidence type="ECO:0000256" key="2">
    <source>
        <dbReference type="ARBA" id="ARBA00022801"/>
    </source>
</evidence>
<keyword evidence="3" id="KW-0546">Nucleotide metabolism</keyword>
<name>A0AAW9NTR9_9BACL</name>
<dbReference type="Proteomes" id="UP001344888">
    <property type="component" value="Unassembled WGS sequence"/>
</dbReference>
<dbReference type="PIRSF" id="PIRSF006305">
    <property type="entry name" value="Maf"/>
    <property type="match status" value="1"/>
</dbReference>
<dbReference type="NCBIfam" id="TIGR00172">
    <property type="entry name" value="maf"/>
    <property type="match status" value="1"/>
</dbReference>
<organism evidence="4 5">
    <name type="scientific">Metasolibacillus meyeri</name>
    <dbReference type="NCBI Taxonomy" id="1071052"/>
    <lineage>
        <taxon>Bacteria</taxon>
        <taxon>Bacillati</taxon>
        <taxon>Bacillota</taxon>
        <taxon>Bacilli</taxon>
        <taxon>Bacillales</taxon>
        <taxon>Caryophanaceae</taxon>
        <taxon>Metasolibacillus</taxon>
    </lineage>
</organism>
<comment type="catalytic activity">
    <reaction evidence="3">
        <text>UTP + H2O = UMP + diphosphate + H(+)</text>
        <dbReference type="Rhea" id="RHEA:29395"/>
        <dbReference type="ChEBI" id="CHEBI:15377"/>
        <dbReference type="ChEBI" id="CHEBI:15378"/>
        <dbReference type="ChEBI" id="CHEBI:33019"/>
        <dbReference type="ChEBI" id="CHEBI:46398"/>
        <dbReference type="ChEBI" id="CHEBI:57865"/>
        <dbReference type="EC" id="3.6.1.9"/>
    </reaction>
</comment>
<keyword evidence="5" id="KW-1185">Reference proteome</keyword>
<dbReference type="InterPro" id="IPR029001">
    <property type="entry name" value="ITPase-like_fam"/>
</dbReference>
<feature type="site" description="Important for substrate specificity" evidence="3">
    <location>
        <position position="17"/>
    </location>
</feature>
<sequence length="195" mass="21569">MNIRSQTEFVLASASPRRKELLAQLNIPFEIVTSNVEETSVQAQSVEQYVKEVARLKTRDVAAKCGGKTVIGADTIVAFQDRLLHKPKSREEAIAHLQALSNNAHRVLTAVVIIHSNGEETVFVEETVVKFKQLSPKLIEAYVDSGDPFDKAGGYGIQTHGALFVERIEGDYNNVVGFPLASLFEQLIHLRLLTI</sequence>
<dbReference type="GO" id="GO:0047429">
    <property type="term" value="F:nucleoside triphosphate diphosphatase activity"/>
    <property type="evidence" value="ECO:0007669"/>
    <property type="project" value="UniProtKB-EC"/>
</dbReference>
<dbReference type="Gene3D" id="3.90.950.10">
    <property type="match status" value="1"/>
</dbReference>
<keyword evidence="2 3" id="KW-0378">Hydrolase</keyword>
<comment type="subcellular location">
    <subcellularLocation>
        <location evidence="3">Cytoplasm</location>
    </subcellularLocation>
</comment>
<dbReference type="EMBL" id="JARSFG010000010">
    <property type="protein sequence ID" value="MEC1178351.1"/>
    <property type="molecule type" value="Genomic_DNA"/>
</dbReference>